<dbReference type="Proteomes" id="UP001162164">
    <property type="component" value="Unassembled WGS sequence"/>
</dbReference>
<sequence>MQAALEAVNNGRKIKEVARSFMLPESSIRDRLKKGEYYDPRLGRKATFSKEDEKELADHIITLAKTFFGITQQQLRKLAYEFAATKNIKHIFSREKGMAGKCWVYAFLKEILGSLCDFPEPTSMSRVLGFNKTEISLFFRNLEEMTEKNAYPAKRIFNVDETGITTVQRPGKIYAPKGVKQVGKITSGERGQNVTVVCAMNASGCSYIPPMFIYPRQRIKPSLKIGGPIGAQYECSKSGWINEELFEKWLRHFGKYISTTTKDPTLLILDNHASHSSLNAYQYCRENGIHMLSLPPHTSHRMQPLDVTFYGPLKAAYNRECDLYMKNHPYEKITHDVLASIFNKAYLRVASMDKAVKGFEVTGIHPINPNVFGDDDFISDPIVEGFTSENEHSIKNDISTEALSTHVTNQNRTDR</sequence>
<dbReference type="EMBL" id="JAPWTJ010000320">
    <property type="protein sequence ID" value="KAJ8979708.1"/>
    <property type="molecule type" value="Genomic_DNA"/>
</dbReference>
<reference evidence="2" key="1">
    <citation type="journal article" date="2023" name="Insect Mol. Biol.">
        <title>Genome sequencing provides insights into the evolution of gene families encoding plant cell wall-degrading enzymes in longhorned beetles.</title>
        <authorList>
            <person name="Shin N.R."/>
            <person name="Okamura Y."/>
            <person name="Kirsch R."/>
            <person name="Pauchet Y."/>
        </authorList>
    </citation>
    <scope>NUCLEOTIDE SEQUENCE</scope>
    <source>
        <strain evidence="2">MMC_N1</strain>
    </source>
</reference>
<dbReference type="InterPro" id="IPR050863">
    <property type="entry name" value="CenT-Element_Derived"/>
</dbReference>
<dbReference type="InterPro" id="IPR004875">
    <property type="entry name" value="DDE_SF_endonuclease_dom"/>
</dbReference>
<evidence type="ECO:0000259" key="1">
    <source>
        <dbReference type="Pfam" id="PF03184"/>
    </source>
</evidence>
<protein>
    <recommendedName>
        <fullName evidence="1">DDE-1 domain-containing protein</fullName>
    </recommendedName>
</protein>
<dbReference type="PANTHER" id="PTHR19303">
    <property type="entry name" value="TRANSPOSON"/>
    <property type="match status" value="1"/>
</dbReference>
<evidence type="ECO:0000313" key="3">
    <source>
        <dbReference type="Proteomes" id="UP001162164"/>
    </source>
</evidence>
<dbReference type="PANTHER" id="PTHR19303:SF71">
    <property type="entry name" value="ZINC FINGER PHD-TYPE DOMAIN-CONTAINING PROTEIN"/>
    <property type="match status" value="1"/>
</dbReference>
<organism evidence="2 3">
    <name type="scientific">Molorchus minor</name>
    <dbReference type="NCBI Taxonomy" id="1323400"/>
    <lineage>
        <taxon>Eukaryota</taxon>
        <taxon>Metazoa</taxon>
        <taxon>Ecdysozoa</taxon>
        <taxon>Arthropoda</taxon>
        <taxon>Hexapoda</taxon>
        <taxon>Insecta</taxon>
        <taxon>Pterygota</taxon>
        <taxon>Neoptera</taxon>
        <taxon>Endopterygota</taxon>
        <taxon>Coleoptera</taxon>
        <taxon>Polyphaga</taxon>
        <taxon>Cucujiformia</taxon>
        <taxon>Chrysomeloidea</taxon>
        <taxon>Cerambycidae</taxon>
        <taxon>Lamiinae</taxon>
        <taxon>Monochamini</taxon>
        <taxon>Molorchus</taxon>
    </lineage>
</organism>
<gene>
    <name evidence="2" type="ORF">NQ317_015532</name>
</gene>
<proteinExistence type="predicted"/>
<dbReference type="Gene3D" id="3.30.420.10">
    <property type="entry name" value="Ribonuclease H-like superfamily/Ribonuclease H"/>
    <property type="match status" value="1"/>
</dbReference>
<accession>A0ABQ9JNY7</accession>
<keyword evidence="3" id="KW-1185">Reference proteome</keyword>
<comment type="caution">
    <text evidence="2">The sequence shown here is derived from an EMBL/GenBank/DDBJ whole genome shotgun (WGS) entry which is preliminary data.</text>
</comment>
<dbReference type="Pfam" id="PF03184">
    <property type="entry name" value="DDE_1"/>
    <property type="match status" value="1"/>
</dbReference>
<evidence type="ECO:0000313" key="2">
    <source>
        <dbReference type="EMBL" id="KAJ8979708.1"/>
    </source>
</evidence>
<feature type="domain" description="DDE-1" evidence="1">
    <location>
        <begin position="192"/>
        <end position="327"/>
    </location>
</feature>
<dbReference type="InterPro" id="IPR036397">
    <property type="entry name" value="RNaseH_sf"/>
</dbReference>
<name>A0ABQ9JNY7_9CUCU</name>